<protein>
    <submittedName>
        <fullName evidence="2">Uncharacterized protein</fullName>
    </submittedName>
</protein>
<feature type="transmembrane region" description="Helical" evidence="1">
    <location>
        <begin position="21"/>
        <end position="45"/>
    </location>
</feature>
<dbReference type="RefSeq" id="WP_016921124.1">
    <property type="nucleotide sequence ID" value="NZ_CP044331.1"/>
</dbReference>
<keyword evidence="1" id="KW-1133">Transmembrane helix</keyword>
<gene>
    <name evidence="2" type="ORF">F7D14_15455</name>
</gene>
<sequence>MARQETNLPKDKYTGMREMNFALTPNVLICGVAGVGLGAILAYWGTSDVPIIAATAICFGILSGIFGMFV</sequence>
<feature type="transmembrane region" description="Helical" evidence="1">
    <location>
        <begin position="51"/>
        <end position="69"/>
    </location>
</feature>
<name>A0A6B8M841_9HYPH</name>
<reference evidence="2 3" key="1">
    <citation type="submission" date="2019-09" db="EMBL/GenBank/DDBJ databases">
        <title>Isolation and complete genome sequencing of Methylocystis species.</title>
        <authorList>
            <person name="Rumah B.L."/>
            <person name="Stead C.E."/>
            <person name="Stevens B.C."/>
            <person name="Minton N.P."/>
            <person name="Grosse-Honebrink A."/>
            <person name="Zhang Y."/>
        </authorList>
    </citation>
    <scope>NUCLEOTIDE SEQUENCE [LARGE SCALE GENOMIC DNA]</scope>
    <source>
        <strain evidence="2 3">BRCS2</strain>
    </source>
</reference>
<keyword evidence="3" id="KW-1185">Reference proteome</keyword>
<dbReference type="Proteomes" id="UP000422569">
    <property type="component" value="Chromosome"/>
</dbReference>
<dbReference type="AlphaFoldDB" id="A0A6B8M841"/>
<keyword evidence="1" id="KW-0812">Transmembrane</keyword>
<dbReference type="EMBL" id="CP044331">
    <property type="protein sequence ID" value="QGM98738.1"/>
    <property type="molecule type" value="Genomic_DNA"/>
</dbReference>
<organism evidence="2 3">
    <name type="scientific">Methylocystis parvus</name>
    <dbReference type="NCBI Taxonomy" id="134"/>
    <lineage>
        <taxon>Bacteria</taxon>
        <taxon>Pseudomonadati</taxon>
        <taxon>Pseudomonadota</taxon>
        <taxon>Alphaproteobacteria</taxon>
        <taxon>Hyphomicrobiales</taxon>
        <taxon>Methylocystaceae</taxon>
        <taxon>Methylocystis</taxon>
    </lineage>
</organism>
<proteinExistence type="predicted"/>
<evidence type="ECO:0000256" key="1">
    <source>
        <dbReference type="SAM" id="Phobius"/>
    </source>
</evidence>
<accession>A0A6B8M841</accession>
<evidence type="ECO:0000313" key="2">
    <source>
        <dbReference type="EMBL" id="QGM98738.1"/>
    </source>
</evidence>
<evidence type="ECO:0000313" key="3">
    <source>
        <dbReference type="Proteomes" id="UP000422569"/>
    </source>
</evidence>
<keyword evidence="1" id="KW-0472">Membrane</keyword>
<dbReference type="KEGG" id="mpar:F7D14_15455"/>